<dbReference type="InterPro" id="IPR037481">
    <property type="entry name" value="LacX"/>
</dbReference>
<dbReference type="Gene3D" id="2.70.98.10">
    <property type="match status" value="1"/>
</dbReference>
<dbReference type="OrthoDB" id="9795355at2"/>
<evidence type="ECO:0000313" key="2">
    <source>
        <dbReference type="Proteomes" id="UP000239863"/>
    </source>
</evidence>
<dbReference type="GO" id="GO:0030246">
    <property type="term" value="F:carbohydrate binding"/>
    <property type="evidence" value="ECO:0007669"/>
    <property type="project" value="InterPro"/>
</dbReference>
<dbReference type="PANTHER" id="PTHR11122:SF13">
    <property type="entry name" value="GLUCOSE-6-PHOSPHATE 1-EPIMERASE"/>
    <property type="match status" value="1"/>
</dbReference>
<organism evidence="1 2">
    <name type="scientific">Clostridium algidicarnis DSM 15099</name>
    <dbReference type="NCBI Taxonomy" id="1121295"/>
    <lineage>
        <taxon>Bacteria</taxon>
        <taxon>Bacillati</taxon>
        <taxon>Bacillota</taxon>
        <taxon>Clostridia</taxon>
        <taxon>Eubacteriales</taxon>
        <taxon>Clostridiaceae</taxon>
        <taxon>Clostridium</taxon>
    </lineage>
</organism>
<dbReference type="STRING" id="37659.GCA_000703125_01406"/>
<dbReference type="PANTHER" id="PTHR11122">
    <property type="entry name" value="APOSPORY-ASSOCIATED PROTEIN C-RELATED"/>
    <property type="match status" value="1"/>
</dbReference>
<dbReference type="Pfam" id="PF01263">
    <property type="entry name" value="Aldose_epim"/>
    <property type="match status" value="1"/>
</dbReference>
<dbReference type="RefSeq" id="WP_104410449.1">
    <property type="nucleotide sequence ID" value="NZ_PTIS01000016.1"/>
</dbReference>
<dbReference type="EMBL" id="PTIS01000016">
    <property type="protein sequence ID" value="PPK46381.1"/>
    <property type="molecule type" value="Genomic_DNA"/>
</dbReference>
<dbReference type="InterPro" id="IPR008183">
    <property type="entry name" value="Aldose_1/G6P_1-epimerase"/>
</dbReference>
<sequence length="290" mass="33940">MHNLENDLVSIKIKDIGAELCSLYEKHHDIEYIWYGDKSIWGRNAPVLFPIVGKVKDNTYKVNKKSYALSQHGFARDCNFDLIEKTDTSLCFELLYSKETLKIYPFKFKLQIEYKLIKNILEINYKVVNLDNDEIYFSLGAHPGFNCPLYPNENFEDYYLELEKNETLNTLCLNSDGYFNNKSKPFLMNENKISLNYDIFKEDALVFKNLKSESVTLKSTKNQRQVKVSFKDFPYLGIWTKGEDAPFVCIEPWYGHADFEDFTGEFKNKEGILKLNINEEFNAKMSIEVS</sequence>
<dbReference type="InterPro" id="IPR011013">
    <property type="entry name" value="Gal_mutarotase_sf_dom"/>
</dbReference>
<protein>
    <submittedName>
        <fullName evidence="1">Galactose mutarotase-like enzyme</fullName>
    </submittedName>
</protein>
<dbReference type="InterPro" id="IPR014718">
    <property type="entry name" value="GH-type_carb-bd"/>
</dbReference>
<dbReference type="Proteomes" id="UP000239863">
    <property type="component" value="Unassembled WGS sequence"/>
</dbReference>
<dbReference type="AlphaFoldDB" id="A0A2S6FVP2"/>
<accession>A0A2S6FVP2</accession>
<evidence type="ECO:0000313" key="1">
    <source>
        <dbReference type="EMBL" id="PPK46381.1"/>
    </source>
</evidence>
<name>A0A2S6FVP2_9CLOT</name>
<dbReference type="GO" id="GO:0016853">
    <property type="term" value="F:isomerase activity"/>
    <property type="evidence" value="ECO:0007669"/>
    <property type="project" value="InterPro"/>
</dbReference>
<comment type="caution">
    <text evidence="1">The sequence shown here is derived from an EMBL/GenBank/DDBJ whole genome shotgun (WGS) entry which is preliminary data.</text>
</comment>
<dbReference type="SUPFAM" id="SSF74650">
    <property type="entry name" value="Galactose mutarotase-like"/>
    <property type="match status" value="1"/>
</dbReference>
<dbReference type="CDD" id="cd09024">
    <property type="entry name" value="Aldose_epim_lacX"/>
    <property type="match status" value="1"/>
</dbReference>
<dbReference type="GO" id="GO:0005975">
    <property type="term" value="P:carbohydrate metabolic process"/>
    <property type="evidence" value="ECO:0007669"/>
    <property type="project" value="InterPro"/>
</dbReference>
<gene>
    <name evidence="1" type="ORF">BD821_11627</name>
</gene>
<proteinExistence type="predicted"/>
<reference evidence="1 2" key="1">
    <citation type="submission" date="2018-02" db="EMBL/GenBank/DDBJ databases">
        <title>Genomic Encyclopedia of Archaeal and Bacterial Type Strains, Phase II (KMG-II): from individual species to whole genera.</title>
        <authorList>
            <person name="Goeker M."/>
        </authorList>
    </citation>
    <scope>NUCLEOTIDE SEQUENCE [LARGE SCALE GENOMIC DNA]</scope>
    <source>
        <strain evidence="1 2">DSM 15099</strain>
    </source>
</reference>